<evidence type="ECO:0000313" key="6">
    <source>
        <dbReference type="Proteomes" id="UP000013827"/>
    </source>
</evidence>
<evidence type="ECO:0000256" key="1">
    <source>
        <dbReference type="ARBA" id="ARBA00009359"/>
    </source>
</evidence>
<dbReference type="EnsemblProtists" id="EOD16020">
    <property type="protein sequence ID" value="EOD16020"/>
    <property type="gene ID" value="EMIHUDRAFT_211064"/>
</dbReference>
<organism evidence="5 6">
    <name type="scientific">Emiliania huxleyi (strain CCMP1516)</name>
    <dbReference type="NCBI Taxonomy" id="280463"/>
    <lineage>
        <taxon>Eukaryota</taxon>
        <taxon>Haptista</taxon>
        <taxon>Haptophyta</taxon>
        <taxon>Prymnesiophyceae</taxon>
        <taxon>Isochrysidales</taxon>
        <taxon>Noelaerhabdaceae</taxon>
        <taxon>Emiliania</taxon>
    </lineage>
</organism>
<dbReference type="AlphaFoldDB" id="A0A0D3I365"/>
<evidence type="ECO:0000256" key="2">
    <source>
        <dbReference type="ARBA" id="ARBA00022763"/>
    </source>
</evidence>
<dbReference type="PaxDb" id="2903-EOD05700"/>
<dbReference type="Pfam" id="PF09415">
    <property type="entry name" value="CENP-X"/>
    <property type="match status" value="1"/>
</dbReference>
<reference evidence="5" key="2">
    <citation type="submission" date="2024-10" db="UniProtKB">
        <authorList>
            <consortium name="EnsemblProtists"/>
        </authorList>
    </citation>
    <scope>IDENTIFICATION</scope>
</reference>
<reference evidence="6" key="1">
    <citation type="journal article" date="2013" name="Nature">
        <title>Pan genome of the phytoplankton Emiliania underpins its global distribution.</title>
        <authorList>
            <person name="Read B.A."/>
            <person name="Kegel J."/>
            <person name="Klute M.J."/>
            <person name="Kuo A."/>
            <person name="Lefebvre S.C."/>
            <person name="Maumus F."/>
            <person name="Mayer C."/>
            <person name="Miller J."/>
            <person name="Monier A."/>
            <person name="Salamov A."/>
            <person name="Young J."/>
            <person name="Aguilar M."/>
            <person name="Claverie J.M."/>
            <person name="Frickenhaus S."/>
            <person name="Gonzalez K."/>
            <person name="Herman E.K."/>
            <person name="Lin Y.C."/>
            <person name="Napier J."/>
            <person name="Ogata H."/>
            <person name="Sarno A.F."/>
            <person name="Shmutz J."/>
            <person name="Schroeder D."/>
            <person name="de Vargas C."/>
            <person name="Verret F."/>
            <person name="von Dassow P."/>
            <person name="Valentin K."/>
            <person name="Van de Peer Y."/>
            <person name="Wheeler G."/>
            <person name="Dacks J.B."/>
            <person name="Delwiche C.F."/>
            <person name="Dyhrman S.T."/>
            <person name="Glockner G."/>
            <person name="John U."/>
            <person name="Richards T."/>
            <person name="Worden A.Z."/>
            <person name="Zhang X."/>
            <person name="Grigoriev I.V."/>
            <person name="Allen A.E."/>
            <person name="Bidle K."/>
            <person name="Borodovsky M."/>
            <person name="Bowler C."/>
            <person name="Brownlee C."/>
            <person name="Cock J.M."/>
            <person name="Elias M."/>
            <person name="Gladyshev V.N."/>
            <person name="Groth M."/>
            <person name="Guda C."/>
            <person name="Hadaegh A."/>
            <person name="Iglesias-Rodriguez M.D."/>
            <person name="Jenkins J."/>
            <person name="Jones B.M."/>
            <person name="Lawson T."/>
            <person name="Leese F."/>
            <person name="Lindquist E."/>
            <person name="Lobanov A."/>
            <person name="Lomsadze A."/>
            <person name="Malik S.B."/>
            <person name="Marsh M.E."/>
            <person name="Mackinder L."/>
            <person name="Mock T."/>
            <person name="Mueller-Roeber B."/>
            <person name="Pagarete A."/>
            <person name="Parker M."/>
            <person name="Probert I."/>
            <person name="Quesneville H."/>
            <person name="Raines C."/>
            <person name="Rensing S.A."/>
            <person name="Riano-Pachon D.M."/>
            <person name="Richier S."/>
            <person name="Rokitta S."/>
            <person name="Shiraiwa Y."/>
            <person name="Soanes D.M."/>
            <person name="van der Giezen M."/>
            <person name="Wahlund T.M."/>
            <person name="Williams B."/>
            <person name="Wilson W."/>
            <person name="Wolfe G."/>
            <person name="Wurch L.L."/>
        </authorList>
    </citation>
    <scope>NUCLEOTIDE SEQUENCE</scope>
</reference>
<keyword evidence="6" id="KW-1185">Reference proteome</keyword>
<dbReference type="EnsemblProtists" id="EOD05700">
    <property type="protein sequence ID" value="EOD05700"/>
    <property type="gene ID" value="EMIHUDRAFT_250183"/>
</dbReference>
<dbReference type="Proteomes" id="UP000013827">
    <property type="component" value="Unassembled WGS sequence"/>
</dbReference>
<dbReference type="GO" id="GO:0006281">
    <property type="term" value="P:DNA repair"/>
    <property type="evidence" value="ECO:0007669"/>
    <property type="project" value="UniProtKB-KW"/>
</dbReference>
<accession>A0A0D3I365</accession>
<dbReference type="RefSeq" id="XP_005768449.1">
    <property type="nucleotide sequence ID" value="XM_005768392.1"/>
</dbReference>
<dbReference type="KEGG" id="ehx:EMIHUDRAFT_250183"/>
<dbReference type="GO" id="GO:0051382">
    <property type="term" value="P:kinetochore assembly"/>
    <property type="evidence" value="ECO:0007669"/>
    <property type="project" value="InterPro"/>
</dbReference>
<keyword evidence="2" id="KW-0227">DNA damage</keyword>
<evidence type="ECO:0000256" key="4">
    <source>
        <dbReference type="ARBA" id="ARBA00023204"/>
    </source>
</evidence>
<comment type="similarity">
    <text evidence="1">Belongs to the CENP-X/MHF2 family.</text>
</comment>
<dbReference type="KEGG" id="ehx:EMIHUDRAFT_211064"/>
<dbReference type="GeneID" id="17262125"/>
<dbReference type="GeneID" id="17251850"/>
<dbReference type="InterPro" id="IPR018552">
    <property type="entry name" value="CENP-X"/>
</dbReference>
<dbReference type="Gene3D" id="6.10.130.30">
    <property type="match status" value="1"/>
</dbReference>
<evidence type="ECO:0000313" key="5">
    <source>
        <dbReference type="EnsemblProtists" id="EOD05700"/>
    </source>
</evidence>
<evidence type="ECO:0008006" key="7">
    <source>
        <dbReference type="Google" id="ProtNLM"/>
    </source>
</evidence>
<proteinExistence type="inferred from homology"/>
<keyword evidence="3" id="KW-0238">DNA-binding</keyword>
<protein>
    <recommendedName>
        <fullName evidence="7">Centromere protein X</fullName>
    </recommendedName>
</protein>
<dbReference type="HOGENOM" id="CLU_2125776_0_0_1"/>
<sequence>MSDSDGGGPAVQQAPTLKMRDEVLKQILASGFNEEHRIAPEALSLTSSLIRAFAAEAAHRAAREAESCGSDEVTPEHLERFVQSAALCGAATPGLRLAAVPNYLCLHACFGFAQ</sequence>
<keyword evidence="4" id="KW-0234">DNA repair</keyword>
<evidence type="ECO:0000256" key="3">
    <source>
        <dbReference type="ARBA" id="ARBA00023125"/>
    </source>
</evidence>
<dbReference type="RefSeq" id="XP_005758129.1">
    <property type="nucleotide sequence ID" value="XM_005758072.1"/>
</dbReference>
<dbReference type="GO" id="GO:0003677">
    <property type="term" value="F:DNA binding"/>
    <property type="evidence" value="ECO:0007669"/>
    <property type="project" value="UniProtKB-KW"/>
</dbReference>
<name>A0A0D3I365_EMIH1</name>